<dbReference type="InterPro" id="IPR007434">
    <property type="entry name" value="FemAB-like"/>
</dbReference>
<organism evidence="1 2">
    <name type="scientific">Tepidicaulis marinus</name>
    <dbReference type="NCBI Taxonomy" id="1333998"/>
    <lineage>
        <taxon>Bacteria</taxon>
        <taxon>Pseudomonadati</taxon>
        <taxon>Pseudomonadota</taxon>
        <taxon>Alphaproteobacteria</taxon>
        <taxon>Hyphomicrobiales</taxon>
        <taxon>Parvibaculaceae</taxon>
        <taxon>Tepidicaulis</taxon>
    </lineage>
</organism>
<dbReference type="PANTHER" id="PTHR47017:SF1">
    <property type="entry name" value="ACYL-COA"/>
    <property type="match status" value="1"/>
</dbReference>
<dbReference type="Proteomes" id="UP000028702">
    <property type="component" value="Unassembled WGS sequence"/>
</dbReference>
<dbReference type="InterPro" id="IPR016181">
    <property type="entry name" value="Acyl_CoA_acyltransferase"/>
</dbReference>
<dbReference type="Gene3D" id="3.40.630.30">
    <property type="match status" value="1"/>
</dbReference>
<protein>
    <submittedName>
        <fullName evidence="1">Conserved protein</fullName>
    </submittedName>
</protein>
<evidence type="ECO:0000313" key="2">
    <source>
        <dbReference type="Proteomes" id="UP000028702"/>
    </source>
</evidence>
<dbReference type="AlphaFoldDB" id="A0A081BE95"/>
<sequence length="394" mass="44850">MGDEEQVVIRVVHAIGEVKAEEWDACANPPGEPRNPFISHAFLKALEESGSATRSTGWAPYHLVIEEPGGRLAGCLPMYLKNHSRGEYVFDYGWADAFERAGGRYYPKLQVSVPFTPASGRRLLARPGPARAHIEKELLAGAMEVCRQLEASSIHFTFLPKEQWDELGKIGLLQRTDQQFHWTNRDYAAFDDFLADLASRKRKNLKKERARALENDIEIEWVTGAELTEDHWDAFFMFYMDTGARKWGTPYLTREFFSLINETMADDTLLIMAKREGRYIAGALNFIGSETLFGRNWGCIEDHPFLHFECCYYQAIDFAISRGLKKVEAGAQGAHKLARGYLPEHTYSAHYIANPGLREAVGDYLERERAYIDQDIEMLGAHSPFRHDTGNEEI</sequence>
<accession>A0A081BE95</accession>
<dbReference type="RefSeq" id="WP_045448883.1">
    <property type="nucleotide sequence ID" value="NZ_BBIO01000018.1"/>
</dbReference>
<comment type="caution">
    <text evidence="1">The sequence shown here is derived from an EMBL/GenBank/DDBJ whole genome shotgun (WGS) entry which is preliminary data.</text>
</comment>
<name>A0A081BE95_9HYPH</name>
<keyword evidence="2" id="KW-1185">Reference proteome</keyword>
<proteinExistence type="predicted"/>
<dbReference type="STRING" id="1333998.M2A_2862"/>
<dbReference type="Pfam" id="PF04339">
    <property type="entry name" value="FemAB_like"/>
    <property type="match status" value="1"/>
</dbReference>
<dbReference type="PANTHER" id="PTHR47017">
    <property type="entry name" value="ACYL-COA"/>
    <property type="match status" value="1"/>
</dbReference>
<gene>
    <name evidence="1" type="ORF">M2A_2862</name>
</gene>
<dbReference type="eggNOG" id="COG3146">
    <property type="taxonomic scope" value="Bacteria"/>
</dbReference>
<evidence type="ECO:0000313" key="1">
    <source>
        <dbReference type="EMBL" id="GAK46363.1"/>
    </source>
</evidence>
<dbReference type="EMBL" id="BBIO01000018">
    <property type="protein sequence ID" value="GAK46363.1"/>
    <property type="molecule type" value="Genomic_DNA"/>
</dbReference>
<dbReference type="SUPFAM" id="SSF55729">
    <property type="entry name" value="Acyl-CoA N-acyltransferases (Nat)"/>
    <property type="match status" value="1"/>
</dbReference>
<reference evidence="1 2" key="1">
    <citation type="submission" date="2014-07" db="EMBL/GenBank/DDBJ databases">
        <title>Tepidicaulis marinum gen. nov., sp. nov., a novel marine bacterium denitrifying nitrate to nitrous oxide strictly under microaerobic conditions.</title>
        <authorList>
            <person name="Takeuchi M."/>
            <person name="Yamagishi T."/>
            <person name="Kamagata Y."/>
            <person name="Oshima K."/>
            <person name="Hattori M."/>
            <person name="Katayama T."/>
            <person name="Hanada S."/>
            <person name="Tamaki H."/>
            <person name="Marumo K."/>
            <person name="Maeda H."/>
            <person name="Nedachi M."/>
            <person name="Iwasaki W."/>
            <person name="Suwa Y."/>
            <person name="Sakata S."/>
        </authorList>
    </citation>
    <scope>NUCLEOTIDE SEQUENCE [LARGE SCALE GENOMIC DNA]</scope>
    <source>
        <strain evidence="1 2">MA2</strain>
    </source>
</reference>